<comment type="caution">
    <text evidence="1">The sequence shown here is derived from an EMBL/GenBank/DDBJ whole genome shotgun (WGS) entry which is preliminary data.</text>
</comment>
<organism evidence="1 2">
    <name type="scientific">Nonomuraea corallina</name>
    <dbReference type="NCBI Taxonomy" id="2989783"/>
    <lineage>
        <taxon>Bacteria</taxon>
        <taxon>Bacillati</taxon>
        <taxon>Actinomycetota</taxon>
        <taxon>Actinomycetes</taxon>
        <taxon>Streptosporangiales</taxon>
        <taxon>Streptosporangiaceae</taxon>
        <taxon>Nonomuraea</taxon>
    </lineage>
</organism>
<dbReference type="EMBL" id="JAPNNL010000030">
    <property type="protein sequence ID" value="MDA0633883.1"/>
    <property type="molecule type" value="Genomic_DNA"/>
</dbReference>
<dbReference type="RefSeq" id="WP_270154685.1">
    <property type="nucleotide sequence ID" value="NZ_JAPNNL010000030.1"/>
</dbReference>
<dbReference type="PROSITE" id="PS51257">
    <property type="entry name" value="PROKAR_LIPOPROTEIN"/>
    <property type="match status" value="1"/>
</dbReference>
<gene>
    <name evidence="1" type="ORF">OUY22_10670</name>
</gene>
<proteinExistence type="predicted"/>
<sequence length="147" mass="15592">MTTYPRLAAYTLLAGLLVACTPGGGDGGYVAAGRQQAQAQPLTVEQLADKVGCAPRIQVDATDIRTGYCKTDDGEFFVSTFATEGGKNDWMDQAPEYKPHLVGPKWTVLGDLEVLEALQVPLDGDLHLTDHRVSETPAPGNEAGAGY</sequence>
<accession>A0ABT4S9J8</accession>
<dbReference type="Proteomes" id="UP001144036">
    <property type="component" value="Unassembled WGS sequence"/>
</dbReference>
<evidence type="ECO:0000313" key="1">
    <source>
        <dbReference type="EMBL" id="MDA0633883.1"/>
    </source>
</evidence>
<name>A0ABT4S9J8_9ACTN</name>
<protein>
    <recommendedName>
        <fullName evidence="3">Lipoprotein</fullName>
    </recommendedName>
</protein>
<evidence type="ECO:0000313" key="2">
    <source>
        <dbReference type="Proteomes" id="UP001144036"/>
    </source>
</evidence>
<reference evidence="1" key="1">
    <citation type="submission" date="2022-11" db="EMBL/GenBank/DDBJ databases">
        <title>Nonomuraea corallina sp. nov., a new species of the genus Nonomuraea isolated from sea side sediment in Thai sea.</title>
        <authorList>
            <person name="Ngamcharungchit C."/>
            <person name="Matsumoto A."/>
            <person name="Suriyachadkun C."/>
            <person name="Panbangred W."/>
            <person name="Inahashi Y."/>
            <person name="Intra B."/>
        </authorList>
    </citation>
    <scope>NUCLEOTIDE SEQUENCE</scope>
    <source>
        <strain evidence="1">MCN248</strain>
    </source>
</reference>
<keyword evidence="2" id="KW-1185">Reference proteome</keyword>
<evidence type="ECO:0008006" key="3">
    <source>
        <dbReference type="Google" id="ProtNLM"/>
    </source>
</evidence>